<comment type="caution">
    <text evidence="2">The sequence shown here is derived from an EMBL/GenBank/DDBJ whole genome shotgun (WGS) entry which is preliminary data.</text>
</comment>
<name>A0A1S1LJ45_MYCCH</name>
<feature type="region of interest" description="Disordered" evidence="1">
    <location>
        <begin position="1"/>
        <end position="24"/>
    </location>
</feature>
<feature type="compositionally biased region" description="Acidic residues" evidence="1">
    <location>
        <begin position="7"/>
        <end position="16"/>
    </location>
</feature>
<evidence type="ECO:0000256" key="1">
    <source>
        <dbReference type="SAM" id="MobiDB-lite"/>
    </source>
</evidence>
<evidence type="ECO:0000313" key="3">
    <source>
        <dbReference type="Proteomes" id="UP000180043"/>
    </source>
</evidence>
<protein>
    <submittedName>
        <fullName evidence="2">Uncharacterized protein</fullName>
    </submittedName>
</protein>
<organism evidence="2 3">
    <name type="scientific">Mycobacteroides chelonae</name>
    <name type="common">Mycobacterium chelonae</name>
    <dbReference type="NCBI Taxonomy" id="1774"/>
    <lineage>
        <taxon>Bacteria</taxon>
        <taxon>Bacillati</taxon>
        <taxon>Actinomycetota</taxon>
        <taxon>Actinomycetes</taxon>
        <taxon>Mycobacteriales</taxon>
        <taxon>Mycobacteriaceae</taxon>
        <taxon>Mycobacteroides</taxon>
    </lineage>
</organism>
<accession>A0A1S1LJ45</accession>
<dbReference type="AlphaFoldDB" id="A0A1S1LJ45"/>
<dbReference type="Proteomes" id="UP000180043">
    <property type="component" value="Unassembled WGS sequence"/>
</dbReference>
<evidence type="ECO:0000313" key="2">
    <source>
        <dbReference type="EMBL" id="OHU47332.1"/>
    </source>
</evidence>
<reference evidence="2 3" key="1">
    <citation type="submission" date="2016-10" db="EMBL/GenBank/DDBJ databases">
        <title>Evaluation of Human, Veterinary and Environmental Mycobacterium chelonae Isolates by Core Genome Phylogenomic Analysis, Targeted Gene Comparison, and Anti-microbial Susceptibility Patterns: A Tale of Mistaken Identities.</title>
        <authorList>
            <person name="Fogelson S.B."/>
            <person name="Camus A.C."/>
            <person name="Lorenz W."/>
            <person name="Vasireddy R."/>
            <person name="Vasireddy S."/>
            <person name="Smith T."/>
            <person name="Brown-Elliott B.A."/>
            <person name="Wallace R.J.Jr."/>
            <person name="Hasan N.A."/>
            <person name="Reischl U."/>
            <person name="Sanchez S."/>
        </authorList>
    </citation>
    <scope>NUCLEOTIDE SEQUENCE [LARGE SCALE GENOMIC DNA]</scope>
    <source>
        <strain evidence="2 3">15515</strain>
    </source>
</reference>
<dbReference type="RefSeq" id="WP_070947951.1">
    <property type="nucleotide sequence ID" value="NZ_MLIQ01000042.1"/>
</dbReference>
<dbReference type="EMBL" id="MLIQ01000042">
    <property type="protein sequence ID" value="OHU47332.1"/>
    <property type="molecule type" value="Genomic_DNA"/>
</dbReference>
<gene>
    <name evidence="2" type="ORF">BKG82_27150</name>
</gene>
<proteinExistence type="predicted"/>
<sequence>MHVSEAVEPDEAETLDSEQSSTSYPNSYWFSEFIAWYRDKGHNMSQDKVAEAGGPSRATQAAIEKRSAPVTESSIDKLVRAYKQLVDDADPLNVSLLRAAASCLRTPQPDTGRINDLIAMANNWSNTNQVFLGLKVDSEAIVHGHGVALFDEHTAEDDRETFRDFGTYSTLIAARQPNVVLVPVAHEEQIAERLLRNTWDKIKPEGERRYLGVSSRRAQAVQFDPIAGITSLEEAVARAEALDITGDDAFNLALVLLVANKRAAETRKPPIRLLDELFTAPSSLSVLQEIYAYFDIEPDTGALKALTLRALASWRNEYMLSRHTVQLDEPGKPLQYNVIHPGMADREQSLWFYDDARFAQLPQVLASQYTPALVLTPSSVRLYGLGDGDMLYNWLPANSGRCLLRDTLSNHWVAVDMPDSYLARKKSASDSGRAEDPQFC</sequence>